<evidence type="ECO:0000313" key="2">
    <source>
        <dbReference type="EMBL" id="BBD77865.1"/>
    </source>
</evidence>
<dbReference type="Gene3D" id="3.60.15.10">
    <property type="entry name" value="Ribonuclease Z/Hydroxyacylglutathione hydrolase-like"/>
    <property type="match status" value="1"/>
</dbReference>
<proteinExistence type="predicted"/>
<dbReference type="AlphaFoldDB" id="A0A2Z6E042"/>
<name>A0A2Z6E042_HYDTE</name>
<sequence>MAIELFNNGEHVVLGFYDLVDEERNHAVQCNQFLVIDAHHAALFDPGGNMTHTGLLMGMSKYCRPQDIDYIFASHADPDIIASVNKWLITSHAKVYISNLWTRFVPHFTTGKDYSDRILGIPDEGMRIPLGNSEVIALPAHFMHAEGNFQFYDPVAKILFSGDLGVSIVDHNEAAKPVADFDAHIPKMSAFHRRYMVSQKILRYWANMARSLEIEMIVPQHGQRFEGKAMVQRFIDWVESFPCGVDLMTQDNYRVPR</sequence>
<dbReference type="CDD" id="cd07709">
    <property type="entry name" value="flavodiiron_proteins_MBL-fold"/>
    <property type="match status" value="1"/>
</dbReference>
<organism evidence="2 3">
    <name type="scientific">Hydrogenophilus thermoluteolus</name>
    <name type="common">Pseudomonas hydrogenothermophila</name>
    <dbReference type="NCBI Taxonomy" id="297"/>
    <lineage>
        <taxon>Bacteria</taxon>
        <taxon>Pseudomonadati</taxon>
        <taxon>Pseudomonadota</taxon>
        <taxon>Hydrogenophilia</taxon>
        <taxon>Hydrogenophilales</taxon>
        <taxon>Hydrogenophilaceae</taxon>
        <taxon>Hydrogenophilus</taxon>
    </lineage>
</organism>
<accession>A0A2Z6E042</accession>
<protein>
    <submittedName>
        <fullName evidence="2">MBL fold metallo-hydrolase</fullName>
    </submittedName>
</protein>
<dbReference type="KEGG" id="htl:HPTL_1605"/>
<keyword evidence="2" id="KW-0378">Hydrolase</keyword>
<dbReference type="OrthoDB" id="9768433at2"/>
<evidence type="ECO:0000313" key="3">
    <source>
        <dbReference type="Proteomes" id="UP000262004"/>
    </source>
</evidence>
<dbReference type="GO" id="GO:0016787">
    <property type="term" value="F:hydrolase activity"/>
    <property type="evidence" value="ECO:0007669"/>
    <property type="project" value="UniProtKB-KW"/>
</dbReference>
<reference evidence="2 3" key="1">
    <citation type="submission" date="2018-04" db="EMBL/GenBank/DDBJ databases">
        <title>Complete genome sequence of Hydrogenophilus thermoluteolus TH-1.</title>
        <authorList>
            <person name="Arai H."/>
        </authorList>
    </citation>
    <scope>NUCLEOTIDE SEQUENCE [LARGE SCALE GENOMIC DNA]</scope>
    <source>
        <strain evidence="2 3">TH-1</strain>
    </source>
</reference>
<evidence type="ECO:0000259" key="1">
    <source>
        <dbReference type="SMART" id="SM00849"/>
    </source>
</evidence>
<dbReference type="InterPro" id="IPR036866">
    <property type="entry name" value="RibonucZ/Hydroxyglut_hydro"/>
</dbReference>
<dbReference type="SUPFAM" id="SSF56281">
    <property type="entry name" value="Metallo-hydrolase/oxidoreductase"/>
    <property type="match status" value="1"/>
</dbReference>
<dbReference type="InterPro" id="IPR001279">
    <property type="entry name" value="Metallo-B-lactamas"/>
</dbReference>
<feature type="domain" description="Metallo-beta-lactamase" evidence="1">
    <location>
        <begin position="29"/>
        <end position="221"/>
    </location>
</feature>
<keyword evidence="3" id="KW-1185">Reference proteome</keyword>
<dbReference type="Proteomes" id="UP000262004">
    <property type="component" value="Chromosome"/>
</dbReference>
<dbReference type="InterPro" id="IPR045761">
    <property type="entry name" value="ODP_dom"/>
</dbReference>
<dbReference type="EMBL" id="AP018558">
    <property type="protein sequence ID" value="BBD77865.1"/>
    <property type="molecule type" value="Genomic_DNA"/>
</dbReference>
<dbReference type="RefSeq" id="WP_119335563.1">
    <property type="nucleotide sequence ID" value="NZ_AP018558.1"/>
</dbReference>
<dbReference type="SMART" id="SM00849">
    <property type="entry name" value="Lactamase_B"/>
    <property type="match status" value="1"/>
</dbReference>
<dbReference type="PANTHER" id="PTHR43041">
    <property type="entry name" value="HYDROLASE, METALLO-BETA-LACTAMASE SUPERFAMILY"/>
    <property type="match status" value="1"/>
</dbReference>
<dbReference type="Pfam" id="PF19583">
    <property type="entry name" value="ODP"/>
    <property type="match status" value="1"/>
</dbReference>
<gene>
    <name evidence="2" type="ORF">HPTL_1605</name>
</gene>
<dbReference type="PANTHER" id="PTHR43041:SF1">
    <property type="entry name" value="METALLO-BETA-LACTAMASE DOMAIN-CONTAINING PROTEIN"/>
    <property type="match status" value="1"/>
</dbReference>